<evidence type="ECO:0000313" key="2">
    <source>
        <dbReference type="Proteomes" id="UP000066284"/>
    </source>
</evidence>
<gene>
    <name evidence="1" type="ORF">NITINOP_1690</name>
</gene>
<dbReference type="EMBL" id="LN885086">
    <property type="protein sequence ID" value="CUQ66665.1"/>
    <property type="molecule type" value="Genomic_DNA"/>
</dbReference>
<name>A0A0S4KTL6_9BACT</name>
<keyword evidence="2" id="KW-1185">Reference proteome</keyword>
<evidence type="ECO:0000313" key="1">
    <source>
        <dbReference type="EMBL" id="CUQ66665.1"/>
    </source>
</evidence>
<reference evidence="2" key="1">
    <citation type="submission" date="2015-09" db="EMBL/GenBank/DDBJ databases">
        <authorList>
            <person name="Daims H."/>
        </authorList>
    </citation>
    <scope>NUCLEOTIDE SEQUENCE [LARGE SCALE GENOMIC DNA]</scope>
</reference>
<dbReference type="STRING" id="1715989.NITINOP_1690"/>
<dbReference type="Proteomes" id="UP000066284">
    <property type="component" value="Chromosome 1"/>
</dbReference>
<sequence length="64" mass="7233">MARVFAALFNESSKPETLRRAECHNFRFCIRRAVKERAGILARHGVKQRPCGFNGCLPASSRIT</sequence>
<accession>A0A0S4KTL6</accession>
<proteinExistence type="predicted"/>
<protein>
    <submittedName>
        <fullName evidence="1">Uncharacterized protein</fullName>
    </submittedName>
</protein>
<dbReference type="KEGG" id="nio:NITINOP_1690"/>
<dbReference type="AlphaFoldDB" id="A0A0S4KTL6"/>
<organism evidence="1 2">
    <name type="scientific">Candidatus Nitrospira inopinata</name>
    <dbReference type="NCBI Taxonomy" id="1715989"/>
    <lineage>
        <taxon>Bacteria</taxon>
        <taxon>Pseudomonadati</taxon>
        <taxon>Nitrospirota</taxon>
        <taxon>Nitrospiria</taxon>
        <taxon>Nitrospirales</taxon>
        <taxon>Nitrospiraceae</taxon>
        <taxon>Nitrospira</taxon>
    </lineage>
</organism>